<keyword evidence="8" id="KW-1185">Reference proteome</keyword>
<dbReference type="PANTHER" id="PTHR43820">
    <property type="entry name" value="HIGH-AFFINITY BRANCHED-CHAIN AMINO ACID TRANSPORT ATP-BINDING PROTEIN LIVF"/>
    <property type="match status" value="1"/>
</dbReference>
<name>A0ABZ0PK90_9PROT</name>
<dbReference type="GO" id="GO:0005524">
    <property type="term" value="F:ATP binding"/>
    <property type="evidence" value="ECO:0007669"/>
    <property type="project" value="UniProtKB-KW"/>
</dbReference>
<dbReference type="PROSITE" id="PS50893">
    <property type="entry name" value="ABC_TRANSPORTER_2"/>
    <property type="match status" value="1"/>
</dbReference>
<evidence type="ECO:0000256" key="2">
    <source>
        <dbReference type="ARBA" id="ARBA00022448"/>
    </source>
</evidence>
<gene>
    <name evidence="7" type="ORF">R9Z33_03750</name>
</gene>
<keyword evidence="3" id="KW-0547">Nucleotide-binding</keyword>
<organism evidence="7 8">
    <name type="scientific">Sediminicoccus rosea</name>
    <dbReference type="NCBI Taxonomy" id="1225128"/>
    <lineage>
        <taxon>Bacteria</taxon>
        <taxon>Pseudomonadati</taxon>
        <taxon>Pseudomonadota</taxon>
        <taxon>Alphaproteobacteria</taxon>
        <taxon>Acetobacterales</taxon>
        <taxon>Roseomonadaceae</taxon>
        <taxon>Sediminicoccus</taxon>
    </lineage>
</organism>
<evidence type="ECO:0000259" key="6">
    <source>
        <dbReference type="PROSITE" id="PS50893"/>
    </source>
</evidence>
<evidence type="ECO:0000313" key="8">
    <source>
        <dbReference type="Proteomes" id="UP001305521"/>
    </source>
</evidence>
<dbReference type="SUPFAM" id="SSF52540">
    <property type="entry name" value="P-loop containing nucleoside triphosphate hydrolases"/>
    <property type="match status" value="1"/>
</dbReference>
<accession>A0ABZ0PK90</accession>
<evidence type="ECO:0000313" key="7">
    <source>
        <dbReference type="EMBL" id="WPB85985.1"/>
    </source>
</evidence>
<dbReference type="InterPro" id="IPR003593">
    <property type="entry name" value="AAA+_ATPase"/>
</dbReference>
<evidence type="ECO:0000256" key="1">
    <source>
        <dbReference type="ARBA" id="ARBA00005417"/>
    </source>
</evidence>
<keyword evidence="4 7" id="KW-0067">ATP-binding</keyword>
<dbReference type="Pfam" id="PF00005">
    <property type="entry name" value="ABC_tran"/>
    <property type="match status" value="1"/>
</dbReference>
<evidence type="ECO:0000256" key="5">
    <source>
        <dbReference type="ARBA" id="ARBA00022970"/>
    </source>
</evidence>
<dbReference type="SMART" id="SM00382">
    <property type="entry name" value="AAA"/>
    <property type="match status" value="1"/>
</dbReference>
<dbReference type="InterPro" id="IPR052156">
    <property type="entry name" value="BCAA_Transport_ATP-bd_LivF"/>
</dbReference>
<protein>
    <submittedName>
        <fullName evidence="7">ABC transporter ATP-binding protein</fullName>
    </submittedName>
</protein>
<reference evidence="7 8" key="1">
    <citation type="submission" date="2023-11" db="EMBL/GenBank/DDBJ databases">
        <title>Arctic aerobic anoxygenic photoheterotroph Sediminicoccus rosea KRV36 adapts its photosynthesis to long days of polar summer.</title>
        <authorList>
            <person name="Tomasch J."/>
            <person name="Kopejtka K."/>
            <person name="Bily T."/>
            <person name="Gardiner A.T."/>
            <person name="Gardian Z."/>
            <person name="Shivaramu S."/>
            <person name="Koblizek M."/>
            <person name="Engelhardt F."/>
            <person name="Kaftan D."/>
        </authorList>
    </citation>
    <scope>NUCLEOTIDE SEQUENCE [LARGE SCALE GENOMIC DNA]</scope>
    <source>
        <strain evidence="7 8">R-30</strain>
    </source>
</reference>
<keyword evidence="2" id="KW-0813">Transport</keyword>
<dbReference type="InterPro" id="IPR027417">
    <property type="entry name" value="P-loop_NTPase"/>
</dbReference>
<dbReference type="InterPro" id="IPR003439">
    <property type="entry name" value="ABC_transporter-like_ATP-bd"/>
</dbReference>
<dbReference type="CDD" id="cd03224">
    <property type="entry name" value="ABC_TM1139_LivF_branched"/>
    <property type="match status" value="1"/>
</dbReference>
<feature type="domain" description="ABC transporter" evidence="6">
    <location>
        <begin position="2"/>
        <end position="230"/>
    </location>
</feature>
<proteinExistence type="inferred from homology"/>
<evidence type="ECO:0000256" key="4">
    <source>
        <dbReference type="ARBA" id="ARBA00022840"/>
    </source>
</evidence>
<dbReference type="EMBL" id="CP137852">
    <property type="protein sequence ID" value="WPB85985.1"/>
    <property type="molecule type" value="Genomic_DNA"/>
</dbReference>
<evidence type="ECO:0000256" key="3">
    <source>
        <dbReference type="ARBA" id="ARBA00022741"/>
    </source>
</evidence>
<dbReference type="PROSITE" id="PS00211">
    <property type="entry name" value="ABC_TRANSPORTER_1"/>
    <property type="match status" value="1"/>
</dbReference>
<keyword evidence="5" id="KW-0029">Amino-acid transport</keyword>
<dbReference type="InterPro" id="IPR017871">
    <property type="entry name" value="ABC_transporter-like_CS"/>
</dbReference>
<dbReference type="PANTHER" id="PTHR43820:SF2">
    <property type="entry name" value="ABC TRANSPORTER ATP-BINDING PROTEIN"/>
    <property type="match status" value="1"/>
</dbReference>
<dbReference type="Gene3D" id="3.40.50.300">
    <property type="entry name" value="P-loop containing nucleotide triphosphate hydrolases"/>
    <property type="match status" value="1"/>
</dbReference>
<sequence length="231" mass="24799">MLELRDIRGGYASAEVLGGVNLRAAPGEVTALIGRNGVGKTTLLRGVMGLLPRCAGQVTLAGAALAGLPTHRIARAGIGYVPEGRQIFPELTVMENLAVGQRTPSRLWPEERLFALLPNLRERRANAGRALSGGEQQMLAIARALVTDPRVLLLDEPSQGLAPMVVQELARVLRQLAGEGVAVLLVEQNLRMTEAVADRILIMARGQVVHDDTAAAFQADADALRHRWLTM</sequence>
<dbReference type="RefSeq" id="WP_318649962.1">
    <property type="nucleotide sequence ID" value="NZ_CP137852.1"/>
</dbReference>
<comment type="similarity">
    <text evidence="1">Belongs to the ABC transporter superfamily.</text>
</comment>
<dbReference type="Proteomes" id="UP001305521">
    <property type="component" value="Chromosome"/>
</dbReference>